<evidence type="ECO:0008006" key="3">
    <source>
        <dbReference type="Google" id="ProtNLM"/>
    </source>
</evidence>
<name>A0A1X7S5J5_ZYMT9</name>
<dbReference type="CDD" id="cd02440">
    <property type="entry name" value="AdoMet_MTases"/>
    <property type="match status" value="1"/>
</dbReference>
<dbReference type="STRING" id="1276538.A0A1X7S5J5"/>
<dbReference type="PANTHER" id="PTHR43591:SF110">
    <property type="entry name" value="RHODANESE DOMAIN-CONTAINING PROTEIN"/>
    <property type="match status" value="1"/>
</dbReference>
<organism evidence="1 2">
    <name type="scientific">Zymoseptoria tritici (strain ST99CH_3D7)</name>
    <dbReference type="NCBI Taxonomy" id="1276538"/>
    <lineage>
        <taxon>Eukaryota</taxon>
        <taxon>Fungi</taxon>
        <taxon>Dikarya</taxon>
        <taxon>Ascomycota</taxon>
        <taxon>Pezizomycotina</taxon>
        <taxon>Dothideomycetes</taxon>
        <taxon>Dothideomycetidae</taxon>
        <taxon>Mycosphaerellales</taxon>
        <taxon>Mycosphaerellaceae</taxon>
        <taxon>Zymoseptoria</taxon>
    </lineage>
</organism>
<dbReference type="AlphaFoldDB" id="A0A1X7S5J5"/>
<dbReference type="SUPFAM" id="SSF53335">
    <property type="entry name" value="S-adenosyl-L-methionine-dependent methyltransferases"/>
    <property type="match status" value="1"/>
</dbReference>
<dbReference type="PANTHER" id="PTHR43591">
    <property type="entry name" value="METHYLTRANSFERASE"/>
    <property type="match status" value="1"/>
</dbReference>
<evidence type="ECO:0000313" key="2">
    <source>
        <dbReference type="Proteomes" id="UP000215127"/>
    </source>
</evidence>
<dbReference type="Gene3D" id="3.40.50.150">
    <property type="entry name" value="Vaccinia Virus protein VP39"/>
    <property type="match status" value="1"/>
</dbReference>
<dbReference type="Pfam" id="PF13489">
    <property type="entry name" value="Methyltransf_23"/>
    <property type="match status" value="1"/>
</dbReference>
<keyword evidence="2" id="KW-1185">Reference proteome</keyword>
<protein>
    <recommendedName>
        <fullName evidence="3">Methyltransferase domain-containing protein</fullName>
    </recommendedName>
</protein>
<sequence length="290" mass="32277">MASSKPDAAYPLAQGIIDSVRLNAVHFLWKKEFPWVVHPSIDLKNTEHLRIADVGCGTGIWLLEASEEFPEADRLDGLDVVIDQAPPKHLLPANVHFEYLDANAEIPEQYLGRYDLINAKFLLGLVRDGNPNPLIKRLLQMLKPAGYIQWSETDWATDTYIGLSENNMTKDQSGLHRLRASGARYLAKDALAWPMKLPTLLADQGVTDIVEARTTLETFDRKYGRAWTEVIVAAAIDGLGKLPEGEMKDEMVKLIEAAKEDTKNGIAWVADHLVVVGRKKAKAEVEAEAE</sequence>
<proteinExistence type="predicted"/>
<accession>A0A1X7S5J5</accession>
<dbReference type="InterPro" id="IPR029063">
    <property type="entry name" value="SAM-dependent_MTases_sf"/>
</dbReference>
<reference evidence="1 2" key="1">
    <citation type="submission" date="2016-06" db="EMBL/GenBank/DDBJ databases">
        <authorList>
            <person name="Kjaerup R.B."/>
            <person name="Dalgaard T.S."/>
            <person name="Juul-Madsen H.R."/>
        </authorList>
    </citation>
    <scope>NUCLEOTIDE SEQUENCE [LARGE SCALE GENOMIC DNA]</scope>
</reference>
<evidence type="ECO:0000313" key="1">
    <source>
        <dbReference type="EMBL" id="SMQ54964.1"/>
    </source>
</evidence>
<gene>
    <name evidence="1" type="ORF">ZT3D7_G10119</name>
</gene>
<dbReference type="Proteomes" id="UP000215127">
    <property type="component" value="Chromosome 10"/>
</dbReference>
<dbReference type="EMBL" id="LT853701">
    <property type="protein sequence ID" value="SMQ54964.1"/>
    <property type="molecule type" value="Genomic_DNA"/>
</dbReference>